<evidence type="ECO:0000256" key="4">
    <source>
        <dbReference type="ARBA" id="ARBA00022898"/>
    </source>
</evidence>
<protein>
    <submittedName>
        <fullName evidence="6">Aspartate aminotransferase family protein</fullName>
    </submittedName>
</protein>
<dbReference type="Gene3D" id="3.90.1150.10">
    <property type="entry name" value="Aspartate Aminotransferase, domain 1"/>
    <property type="match status" value="1"/>
</dbReference>
<keyword evidence="2 6" id="KW-0032">Aminotransferase</keyword>
<comment type="caution">
    <text evidence="6">The sequence shown here is derived from an EMBL/GenBank/DDBJ whole genome shotgun (WGS) entry which is preliminary data.</text>
</comment>
<dbReference type="AlphaFoldDB" id="A0A2P8Q3P6"/>
<evidence type="ECO:0000256" key="3">
    <source>
        <dbReference type="ARBA" id="ARBA00022679"/>
    </source>
</evidence>
<dbReference type="FunFam" id="3.40.640.10:FF:000004">
    <property type="entry name" value="Acetylornithine aminotransferase"/>
    <property type="match status" value="1"/>
</dbReference>
<dbReference type="InterPro" id="IPR005814">
    <property type="entry name" value="Aminotrans_3"/>
</dbReference>
<dbReference type="PANTHER" id="PTHR11986:SF79">
    <property type="entry name" value="ACETYLORNITHINE AMINOTRANSFERASE, MITOCHONDRIAL"/>
    <property type="match status" value="1"/>
</dbReference>
<dbReference type="InterPro" id="IPR015421">
    <property type="entry name" value="PyrdxlP-dep_Trfase_major"/>
</dbReference>
<dbReference type="GO" id="GO:0030170">
    <property type="term" value="F:pyridoxal phosphate binding"/>
    <property type="evidence" value="ECO:0007669"/>
    <property type="project" value="InterPro"/>
</dbReference>
<dbReference type="PANTHER" id="PTHR11986">
    <property type="entry name" value="AMINOTRANSFERASE CLASS III"/>
    <property type="match status" value="1"/>
</dbReference>
<dbReference type="Pfam" id="PF00202">
    <property type="entry name" value="Aminotran_3"/>
    <property type="match status" value="1"/>
</dbReference>
<gene>
    <name evidence="6" type="ORF">C6Y14_22890</name>
</gene>
<dbReference type="OrthoDB" id="4166987at2"/>
<dbReference type="RefSeq" id="WP_107018668.1">
    <property type="nucleotide sequence ID" value="NZ_KZ679046.1"/>
</dbReference>
<name>A0A2P8Q3P6_9ACTN</name>
<dbReference type="InterPro" id="IPR050103">
    <property type="entry name" value="Class-III_PLP-dep_AT"/>
</dbReference>
<dbReference type="GO" id="GO:0042802">
    <property type="term" value="F:identical protein binding"/>
    <property type="evidence" value="ECO:0007669"/>
    <property type="project" value="TreeGrafter"/>
</dbReference>
<dbReference type="Proteomes" id="UP000240429">
    <property type="component" value="Unassembled WGS sequence"/>
</dbReference>
<keyword evidence="4 5" id="KW-0663">Pyridoxal phosphate</keyword>
<dbReference type="InterPro" id="IPR015422">
    <property type="entry name" value="PyrdxlP-dep_Trfase_small"/>
</dbReference>
<dbReference type="PROSITE" id="PS00600">
    <property type="entry name" value="AA_TRANSFER_CLASS_3"/>
    <property type="match status" value="1"/>
</dbReference>
<dbReference type="GO" id="GO:0008483">
    <property type="term" value="F:transaminase activity"/>
    <property type="evidence" value="ECO:0007669"/>
    <property type="project" value="UniProtKB-KW"/>
</dbReference>
<dbReference type="PIRSF" id="PIRSF000521">
    <property type="entry name" value="Transaminase_4ab_Lys_Orn"/>
    <property type="match status" value="1"/>
</dbReference>
<keyword evidence="7" id="KW-1185">Reference proteome</keyword>
<evidence type="ECO:0000256" key="5">
    <source>
        <dbReference type="RuleBase" id="RU003560"/>
    </source>
</evidence>
<dbReference type="EMBL" id="PYBJ01000016">
    <property type="protein sequence ID" value="PSM40862.1"/>
    <property type="molecule type" value="Genomic_DNA"/>
</dbReference>
<dbReference type="InterPro" id="IPR015424">
    <property type="entry name" value="PyrdxlP-dep_Trfase"/>
</dbReference>
<dbReference type="Gene3D" id="3.40.640.10">
    <property type="entry name" value="Type I PLP-dependent aspartate aminotransferase-like (Major domain)"/>
    <property type="match status" value="1"/>
</dbReference>
<evidence type="ECO:0000256" key="2">
    <source>
        <dbReference type="ARBA" id="ARBA00022576"/>
    </source>
</evidence>
<accession>A0A2P8Q3P6</accession>
<comment type="similarity">
    <text evidence="5">Belongs to the class-III pyridoxal-phosphate-dependent aminotransferase family.</text>
</comment>
<dbReference type="SUPFAM" id="SSF53383">
    <property type="entry name" value="PLP-dependent transferases"/>
    <property type="match status" value="1"/>
</dbReference>
<proteinExistence type="inferred from homology"/>
<dbReference type="InterPro" id="IPR049704">
    <property type="entry name" value="Aminotrans_3_PPA_site"/>
</dbReference>
<evidence type="ECO:0000313" key="7">
    <source>
        <dbReference type="Proteomes" id="UP000240429"/>
    </source>
</evidence>
<reference evidence="6 7" key="1">
    <citation type="submission" date="2018-03" db="EMBL/GenBank/DDBJ databases">
        <title>Streptomyces dioscori sp. nov., a novel endophytic actinobacterium isolated from bulbil of Dioscorea bulbifera L.</title>
        <authorList>
            <person name="Zhikuan W."/>
        </authorList>
    </citation>
    <scope>NUCLEOTIDE SEQUENCE [LARGE SCALE GENOMIC DNA]</scope>
    <source>
        <strain evidence="6 7">A217</strain>
    </source>
</reference>
<evidence type="ECO:0000313" key="6">
    <source>
        <dbReference type="EMBL" id="PSM40862.1"/>
    </source>
</evidence>
<keyword evidence="3 6" id="KW-0808">Transferase</keyword>
<dbReference type="CDD" id="cd00610">
    <property type="entry name" value="OAT_like"/>
    <property type="match status" value="1"/>
</dbReference>
<evidence type="ECO:0000256" key="1">
    <source>
        <dbReference type="ARBA" id="ARBA00001933"/>
    </source>
</evidence>
<organism evidence="6 7">
    <name type="scientific">Streptomyces dioscori</name>
    <dbReference type="NCBI Taxonomy" id="2109333"/>
    <lineage>
        <taxon>Bacteria</taxon>
        <taxon>Bacillati</taxon>
        <taxon>Actinomycetota</taxon>
        <taxon>Actinomycetes</taxon>
        <taxon>Kitasatosporales</taxon>
        <taxon>Streptomycetaceae</taxon>
        <taxon>Streptomyces</taxon>
        <taxon>Streptomyces aurantiacus group</taxon>
    </lineage>
</organism>
<sequence>MTALLELVRAHQSAGRALLFRLTGATDPEVGGEGAWVTGASGERYLDVGSFAVFLLGHGHAGPVEAVARQLRTLAGSTRTLPNESHARAAAALAALAPEPLTKVMLLNSGAEAVEAALKLARARTGRTGLAHLAGSFHGKTTGALSLTDAAPFRTGLGPLLPGVLRLPRDDAASAARLVREQRPAAVFAEPVQGEGGVHPLTPDYAEALRRACDEAGTLLVLDEIQCGLGRCGTLWAHEPLGVRPDILLSGKALGGGVIPVSALVATEDAFRPYDHDPLLHTSTFGGNPLASAALLATLEVVASHDVPALARRAGHALHTVLSGLVRDWPELFTGVTGRGLMLGLHGTRPDVSAEMMRAALSERLLLTMCLTAPGVLRFTPPAFIDEDDLAFLERGLHAAATTTRRELTT</sequence>
<comment type="cofactor">
    <cofactor evidence="1">
        <name>pyridoxal 5'-phosphate</name>
        <dbReference type="ChEBI" id="CHEBI:597326"/>
    </cofactor>
</comment>